<evidence type="ECO:0000313" key="2">
    <source>
        <dbReference type="Proteomes" id="UP000185772"/>
    </source>
</evidence>
<dbReference type="EMBL" id="MSKM01000006">
    <property type="protein sequence ID" value="OLO55250.1"/>
    <property type="molecule type" value="Genomic_DNA"/>
</dbReference>
<proteinExistence type="predicted"/>
<dbReference type="AlphaFoldDB" id="A0A1Q8W1R8"/>
<dbReference type="Pfam" id="PF18163">
    <property type="entry name" value="LD_cluster2"/>
    <property type="match status" value="1"/>
</dbReference>
<comment type="caution">
    <text evidence="1">The sequence shown here is derived from an EMBL/GenBank/DDBJ whole genome shotgun (WGS) entry which is preliminary data.</text>
</comment>
<protein>
    <recommendedName>
        <fullName evidence="3">TIR domain-containing protein</fullName>
    </recommendedName>
</protein>
<dbReference type="InterPro" id="IPR035897">
    <property type="entry name" value="Toll_tir_struct_dom_sf"/>
</dbReference>
<accession>A0A1Q8W1R8</accession>
<organism evidence="1 2">
    <name type="scientific">Actinomyces oris</name>
    <dbReference type="NCBI Taxonomy" id="544580"/>
    <lineage>
        <taxon>Bacteria</taxon>
        <taxon>Bacillati</taxon>
        <taxon>Actinomycetota</taxon>
        <taxon>Actinomycetes</taxon>
        <taxon>Actinomycetales</taxon>
        <taxon>Actinomycetaceae</taxon>
        <taxon>Actinomyces</taxon>
    </lineage>
</organism>
<dbReference type="InterPro" id="IPR041160">
    <property type="entry name" value="LD_cluster2"/>
</dbReference>
<evidence type="ECO:0000313" key="1">
    <source>
        <dbReference type="EMBL" id="OLO55250.1"/>
    </source>
</evidence>
<evidence type="ECO:0008006" key="3">
    <source>
        <dbReference type="Google" id="ProtNLM"/>
    </source>
</evidence>
<sequence length="653" mass="72233">MPASDSHPLAAQITVVIPVIDTSLIRATTTVGTPWSLYLNDALKTYDNDTSRRLVIPVIINSAFPTHGPLADLLNNTQGIHVSAAHLAIPNHSTSIDEEDETTTWIDHLFLEREISQAIVQHISPDWSIDHPLKVFISHTKKETSGEEDVTDIVKKIIDTTHLDSFFDERSIQTGDKWKEALQDNASNCALLMIRTDLYASRLWTQKEVLLAKEHDVPIVTLSALARGEERGSFLMDHVPTVAFSSADTDSSVARALCRLVDEALKRTLWGLQALYTSDTGFDWKPVHAPEPTTVTTWLKNHPRDDRHLWVIHPDPPLTSHEKNLIRDMCELAGFKRNDASLTIVTPREFLSRGGALLPGQDPLIEAGERSLNGRRLGISVSPSEDLERLGLSDSHLDYAVAELAQLTFLHGGTLVYGGRINQDAHDMTTFMAEQAERYADTPNAFENLQPWCVYLTATEQDLRAFEDRIANVGSLRIVFADQKLSLAEAAQQRVASNRCDDSDKMKSLTDMRQLAASTTHARVLIGGSLERSTYARVPGTLQEVYLQLRAHRPVYICGGFGGIGAVVADAVGLPTPDDYTVTIPDITPEAVDMLSFIRENWQNIDTGLTNAEQADLAMSHHPSMIAGLILRGMNRLVNNSPQDSRGDSRGIE</sequence>
<name>A0A1Q8W1R8_9ACTO</name>
<reference evidence="1 2" key="1">
    <citation type="submission" date="2016-12" db="EMBL/GenBank/DDBJ databases">
        <title>Genomic comparison of strains in the 'Actinomyces naeslundii' group.</title>
        <authorList>
            <person name="Mughal S.R."/>
            <person name="Do T."/>
            <person name="Gilbert S.C."/>
            <person name="Witherden E.A."/>
            <person name="Didelot X."/>
            <person name="Beighton D."/>
        </authorList>
    </citation>
    <scope>NUCLEOTIDE SEQUENCE [LARGE SCALE GENOMIC DNA]</scope>
    <source>
        <strain evidence="1 2">MMRCO6-1</strain>
    </source>
</reference>
<dbReference type="SUPFAM" id="SSF52200">
    <property type="entry name" value="Toll/Interleukin receptor TIR domain"/>
    <property type="match status" value="1"/>
</dbReference>
<dbReference type="Gene3D" id="3.40.50.10140">
    <property type="entry name" value="Toll/interleukin-1 receptor homology (TIR) domain"/>
    <property type="match status" value="1"/>
</dbReference>
<dbReference type="Proteomes" id="UP000185772">
    <property type="component" value="Unassembled WGS sequence"/>
</dbReference>
<gene>
    <name evidence="1" type="ORF">BKH27_02065</name>
</gene>